<reference evidence="1" key="1">
    <citation type="submission" date="2020-02" db="EMBL/GenBank/DDBJ databases">
        <authorList>
            <person name="Meier V. D."/>
        </authorList>
    </citation>
    <scope>NUCLEOTIDE SEQUENCE</scope>
    <source>
        <strain evidence="1">AVDCRST_MAG64</strain>
    </source>
</reference>
<evidence type="ECO:0000313" key="1">
    <source>
        <dbReference type="EMBL" id="CAA9444525.1"/>
    </source>
</evidence>
<accession>A0A6J4QHD9</accession>
<dbReference type="AlphaFoldDB" id="A0A6J4QHD9"/>
<protein>
    <recommendedName>
        <fullName evidence="2">PIN domain-containing protein</fullName>
    </recommendedName>
</protein>
<dbReference type="EMBL" id="CADCUQ010001039">
    <property type="protein sequence ID" value="CAA9444525.1"/>
    <property type="molecule type" value="Genomic_DNA"/>
</dbReference>
<organism evidence="1">
    <name type="scientific">uncultured Phycisphaerae bacterium</name>
    <dbReference type="NCBI Taxonomy" id="904963"/>
    <lineage>
        <taxon>Bacteria</taxon>
        <taxon>Pseudomonadati</taxon>
        <taxon>Planctomycetota</taxon>
        <taxon>Phycisphaerae</taxon>
        <taxon>environmental samples</taxon>
    </lineage>
</organism>
<proteinExistence type="predicted"/>
<name>A0A6J4QHD9_9BACT</name>
<gene>
    <name evidence="1" type="ORF">AVDCRST_MAG64-4448</name>
</gene>
<evidence type="ECO:0008006" key="2">
    <source>
        <dbReference type="Google" id="ProtNLM"/>
    </source>
</evidence>
<sequence length="58" mass="6336">MRAGYLLDTNHVGLAVRAGSAVQTRVLAAHRRGVRLGTCVPVLCEIEHGVQYIRHQDA</sequence>